<dbReference type="Gramene" id="Al_scaffold_0005_710">
    <property type="protein sequence ID" value="Al_scaffold_0005_710"/>
    <property type="gene ID" value="Al_scaffold_0005_710"/>
</dbReference>
<evidence type="ECO:0000313" key="2">
    <source>
        <dbReference type="EMBL" id="EFH53352.1"/>
    </source>
</evidence>
<gene>
    <name evidence="2" type="ORF">ARALYDRAFT_664675</name>
</gene>
<feature type="region of interest" description="Disordered" evidence="1">
    <location>
        <begin position="1"/>
        <end position="47"/>
    </location>
</feature>
<evidence type="ECO:0000313" key="3">
    <source>
        <dbReference type="Proteomes" id="UP000008694"/>
    </source>
</evidence>
<protein>
    <submittedName>
        <fullName evidence="2">Predicted protein</fullName>
    </submittedName>
</protein>
<sequence>MDSNDLDTNALIVHEEATGVGPQEEGDPGDNGPDNVPDDEDPRERDAFEIEKIAFEGVGTVTHGSQVEPSQGVVMSQG</sequence>
<feature type="region of interest" description="Disordered" evidence="1">
    <location>
        <begin position="59"/>
        <end position="78"/>
    </location>
</feature>
<proteinExistence type="predicted"/>
<keyword evidence="3" id="KW-1185">Reference proteome</keyword>
<dbReference type="HOGENOM" id="CLU_2625339_0_0_1"/>
<evidence type="ECO:0000256" key="1">
    <source>
        <dbReference type="SAM" id="MobiDB-lite"/>
    </source>
</evidence>
<dbReference type="AlphaFoldDB" id="D7LPR2"/>
<organism evidence="3">
    <name type="scientific">Arabidopsis lyrata subsp. lyrata</name>
    <name type="common">Lyre-leaved rock-cress</name>
    <dbReference type="NCBI Taxonomy" id="81972"/>
    <lineage>
        <taxon>Eukaryota</taxon>
        <taxon>Viridiplantae</taxon>
        <taxon>Streptophyta</taxon>
        <taxon>Embryophyta</taxon>
        <taxon>Tracheophyta</taxon>
        <taxon>Spermatophyta</taxon>
        <taxon>Magnoliopsida</taxon>
        <taxon>eudicotyledons</taxon>
        <taxon>Gunneridae</taxon>
        <taxon>Pentapetalae</taxon>
        <taxon>rosids</taxon>
        <taxon>malvids</taxon>
        <taxon>Brassicales</taxon>
        <taxon>Brassicaceae</taxon>
        <taxon>Camelineae</taxon>
        <taxon>Arabidopsis</taxon>
    </lineage>
</organism>
<feature type="compositionally biased region" description="Polar residues" evidence="1">
    <location>
        <begin position="62"/>
        <end position="78"/>
    </location>
</feature>
<dbReference type="Proteomes" id="UP000008694">
    <property type="component" value="Unassembled WGS sequence"/>
</dbReference>
<reference evidence="3" key="1">
    <citation type="journal article" date="2011" name="Nat. Genet.">
        <title>The Arabidopsis lyrata genome sequence and the basis of rapid genome size change.</title>
        <authorList>
            <person name="Hu T.T."/>
            <person name="Pattyn P."/>
            <person name="Bakker E.G."/>
            <person name="Cao J."/>
            <person name="Cheng J.-F."/>
            <person name="Clark R.M."/>
            <person name="Fahlgren N."/>
            <person name="Fawcett J.A."/>
            <person name="Grimwood J."/>
            <person name="Gundlach H."/>
            <person name="Haberer G."/>
            <person name="Hollister J.D."/>
            <person name="Ossowski S."/>
            <person name="Ottilar R.P."/>
            <person name="Salamov A.A."/>
            <person name="Schneeberger K."/>
            <person name="Spannagl M."/>
            <person name="Wang X."/>
            <person name="Yang L."/>
            <person name="Nasrallah M.E."/>
            <person name="Bergelson J."/>
            <person name="Carrington J.C."/>
            <person name="Gaut B.S."/>
            <person name="Schmutz J."/>
            <person name="Mayer K.F.X."/>
            <person name="Van de Peer Y."/>
            <person name="Grigoriev I.V."/>
            <person name="Nordborg M."/>
            <person name="Weigel D."/>
            <person name="Guo Y.-L."/>
        </authorList>
    </citation>
    <scope>NUCLEOTIDE SEQUENCE [LARGE SCALE GENOMIC DNA]</scope>
    <source>
        <strain evidence="3">cv. MN47</strain>
    </source>
</reference>
<accession>D7LPR2</accession>
<dbReference type="EMBL" id="GL348717">
    <property type="protein sequence ID" value="EFH53352.1"/>
    <property type="molecule type" value="Genomic_DNA"/>
</dbReference>
<name>D7LPR2_ARALL</name>